<dbReference type="SFLD" id="SFLDG01206">
    <property type="entry name" value="Xi.1"/>
    <property type="match status" value="1"/>
</dbReference>
<dbReference type="Pfam" id="PF13410">
    <property type="entry name" value="GST_C_2"/>
    <property type="match status" value="1"/>
</dbReference>
<organism evidence="2 3">
    <name type="scientific">Shewanella electrica</name>
    <dbReference type="NCBI Taxonomy" id="515560"/>
    <lineage>
        <taxon>Bacteria</taxon>
        <taxon>Pseudomonadati</taxon>
        <taxon>Pseudomonadota</taxon>
        <taxon>Gammaproteobacteria</taxon>
        <taxon>Alteromonadales</taxon>
        <taxon>Shewanellaceae</taxon>
        <taxon>Shewanella</taxon>
    </lineage>
</organism>
<evidence type="ECO:0000259" key="1">
    <source>
        <dbReference type="PROSITE" id="PS50405"/>
    </source>
</evidence>
<reference evidence="3" key="1">
    <citation type="submission" date="2023-07" db="EMBL/GenBank/DDBJ databases">
        <title>Shewanella mangrovi sp. nov., an acetaldehyde- degrading bacterium isolated from mangrove sediment.</title>
        <authorList>
            <person name="Liu Y."/>
        </authorList>
    </citation>
    <scope>NUCLEOTIDE SEQUENCE [LARGE SCALE GENOMIC DNA]</scope>
    <source>
        <strain evidence="3">C32</strain>
    </source>
</reference>
<dbReference type="SFLD" id="SFLDS00019">
    <property type="entry name" value="Glutathione_Transferase_(cytos"/>
    <property type="match status" value="1"/>
</dbReference>
<dbReference type="PIRSF" id="PIRSF015753">
    <property type="entry name" value="GST"/>
    <property type="match status" value="1"/>
</dbReference>
<gene>
    <name evidence="2" type="ORF">L9G74_09040</name>
</gene>
<dbReference type="SFLD" id="SFLDG01148">
    <property type="entry name" value="Xi_(cytGST)"/>
    <property type="match status" value="1"/>
</dbReference>
<dbReference type="CDD" id="cd03190">
    <property type="entry name" value="GST_C_Omega_like"/>
    <property type="match status" value="1"/>
</dbReference>
<dbReference type="PROSITE" id="PS50405">
    <property type="entry name" value="GST_CTER"/>
    <property type="match status" value="1"/>
</dbReference>
<proteinExistence type="predicted"/>
<dbReference type="InterPro" id="IPR004045">
    <property type="entry name" value="Glutathione_S-Trfase_N"/>
</dbReference>
<evidence type="ECO:0000313" key="2">
    <source>
        <dbReference type="EMBL" id="MCS4556582.1"/>
    </source>
</evidence>
<dbReference type="InterPro" id="IPR036282">
    <property type="entry name" value="Glutathione-S-Trfase_C_sf"/>
</dbReference>
<sequence>MGLLQAGKWVDQWYDTEKTDGKFVRENAQFRNWVTADGSAGSTGRAGFKAEANRYHLYVSLACPWAHRTLIFRELKGLQQLIPITVVEPHMLANGWEFAGPNQSENAHHIAGANADPLFDKDFLYQLYLEADRNYSGRVTVPVLWDKQQHTIVSNESADIIRMFNSAFNELTGNNTDYYPEALRAKIDEWNALIYPNINNGVYRAGFATQQAAYEQAFDDVFTTLDKLERHLSQQRYLVNNQITEADWRLFTTLIRFDAVYFGHFKTNLRRIADYPAIAAYVRELYQQPGIASTVNIEHIKQHYYFSHDSINPTRVVPKGPALDFDAPHQRDNLR</sequence>
<accession>A0ABT2FJT1</accession>
<protein>
    <submittedName>
        <fullName evidence="2">Glutathione S-transferase family protein</fullName>
    </submittedName>
</protein>
<dbReference type="InterPro" id="IPR036249">
    <property type="entry name" value="Thioredoxin-like_sf"/>
</dbReference>
<name>A0ABT2FJT1_9GAMM</name>
<dbReference type="PANTHER" id="PTHR32419">
    <property type="entry name" value="GLUTATHIONYL-HYDROQUINONE REDUCTASE"/>
    <property type="match status" value="1"/>
</dbReference>
<dbReference type="Pfam" id="PF13409">
    <property type="entry name" value="GST_N_2"/>
    <property type="match status" value="1"/>
</dbReference>
<evidence type="ECO:0000313" key="3">
    <source>
        <dbReference type="Proteomes" id="UP001201549"/>
    </source>
</evidence>
<dbReference type="SUPFAM" id="SSF47616">
    <property type="entry name" value="GST C-terminal domain-like"/>
    <property type="match status" value="1"/>
</dbReference>
<dbReference type="InterPro" id="IPR047047">
    <property type="entry name" value="GST_Omega-like_C"/>
</dbReference>
<dbReference type="EMBL" id="JAKOGG010000005">
    <property type="protein sequence ID" value="MCS4556582.1"/>
    <property type="molecule type" value="Genomic_DNA"/>
</dbReference>
<dbReference type="Proteomes" id="UP001201549">
    <property type="component" value="Unassembled WGS sequence"/>
</dbReference>
<dbReference type="PANTHER" id="PTHR32419:SF6">
    <property type="entry name" value="GLUTATHIONE S-TRANSFERASE OMEGA-LIKE 1-RELATED"/>
    <property type="match status" value="1"/>
</dbReference>
<dbReference type="InterPro" id="IPR010987">
    <property type="entry name" value="Glutathione-S-Trfase_C-like"/>
</dbReference>
<feature type="domain" description="GST C-terminal" evidence="1">
    <location>
        <begin position="180"/>
        <end position="304"/>
    </location>
</feature>
<dbReference type="Gene3D" id="1.20.1050.10">
    <property type="match status" value="1"/>
</dbReference>
<dbReference type="Gene3D" id="3.40.30.10">
    <property type="entry name" value="Glutaredoxin"/>
    <property type="match status" value="1"/>
</dbReference>
<dbReference type="InterPro" id="IPR040079">
    <property type="entry name" value="Glutathione_S-Trfase"/>
</dbReference>
<comment type="caution">
    <text evidence="2">The sequence shown here is derived from an EMBL/GenBank/DDBJ whole genome shotgun (WGS) entry which is preliminary data.</text>
</comment>
<keyword evidence="3" id="KW-1185">Reference proteome</keyword>
<dbReference type="InterPro" id="IPR016639">
    <property type="entry name" value="GST_Omega/GSH"/>
</dbReference>
<dbReference type="SUPFAM" id="SSF52833">
    <property type="entry name" value="Thioredoxin-like"/>
    <property type="match status" value="1"/>
</dbReference>
<dbReference type="RefSeq" id="WP_238895987.1">
    <property type="nucleotide sequence ID" value="NZ_JAKOGG010000005.1"/>
</dbReference>